<evidence type="ECO:0000256" key="14">
    <source>
        <dbReference type="ARBA" id="ARBA00023125"/>
    </source>
</evidence>
<evidence type="ECO:0000256" key="11">
    <source>
        <dbReference type="ARBA" id="ARBA00022839"/>
    </source>
</evidence>
<reference evidence="23" key="1">
    <citation type="submission" date="2020-09" db="EMBL/GenBank/DDBJ databases">
        <title>Genome seq and assembly of Tianweitania sp.</title>
        <authorList>
            <person name="Chhetri G."/>
        </authorList>
    </citation>
    <scope>NUCLEOTIDE SEQUENCE</scope>
    <source>
        <strain evidence="23">Rool2</strain>
    </source>
</reference>
<dbReference type="InterPro" id="IPR014145">
    <property type="entry name" value="LigD_pol_dom"/>
</dbReference>
<dbReference type="Proteomes" id="UP000643405">
    <property type="component" value="Unassembled WGS sequence"/>
</dbReference>
<evidence type="ECO:0000256" key="15">
    <source>
        <dbReference type="ARBA" id="ARBA00023172"/>
    </source>
</evidence>
<dbReference type="GO" id="GO:0004527">
    <property type="term" value="F:exonuclease activity"/>
    <property type="evidence" value="ECO:0007669"/>
    <property type="project" value="UniProtKB-KW"/>
</dbReference>
<evidence type="ECO:0000256" key="13">
    <source>
        <dbReference type="ARBA" id="ARBA00022932"/>
    </source>
</evidence>
<dbReference type="EMBL" id="JACVVX010000007">
    <property type="protein sequence ID" value="MBD0416852.1"/>
    <property type="molecule type" value="Genomic_DNA"/>
</dbReference>
<evidence type="ECO:0000256" key="20">
    <source>
        <dbReference type="ARBA" id="ARBA00034003"/>
    </source>
</evidence>
<evidence type="ECO:0000256" key="1">
    <source>
        <dbReference type="ARBA" id="ARBA00001936"/>
    </source>
</evidence>
<evidence type="ECO:0000256" key="17">
    <source>
        <dbReference type="ARBA" id="ARBA00023211"/>
    </source>
</evidence>
<evidence type="ECO:0000256" key="19">
    <source>
        <dbReference type="ARBA" id="ARBA00029943"/>
    </source>
</evidence>
<dbReference type="InterPro" id="IPR033651">
    <property type="entry name" value="PaeLigD_Pol-like"/>
</dbReference>
<keyword evidence="4" id="KW-0808">Transferase</keyword>
<keyword evidence="5" id="KW-0548">Nucleotidyltransferase</keyword>
<dbReference type="GO" id="GO:0046872">
    <property type="term" value="F:metal ion binding"/>
    <property type="evidence" value="ECO:0007669"/>
    <property type="project" value="UniProtKB-KW"/>
</dbReference>
<dbReference type="NCBIfam" id="NF004628">
    <property type="entry name" value="PRK05972.1"/>
    <property type="match status" value="1"/>
</dbReference>
<evidence type="ECO:0000256" key="18">
    <source>
        <dbReference type="ARBA" id="ARBA00023268"/>
    </source>
</evidence>
<dbReference type="InterPro" id="IPR014144">
    <property type="entry name" value="LigD_PE_domain"/>
</dbReference>
<dbReference type="NCBIfam" id="TIGR02776">
    <property type="entry name" value="NHEJ_ligase_prk"/>
    <property type="match status" value="1"/>
</dbReference>
<protein>
    <recommendedName>
        <fullName evidence="2">DNA ligase (ATP)</fullName>
        <ecNumber evidence="2">6.5.1.1</ecNumber>
    </recommendedName>
    <alternativeName>
        <fullName evidence="19">NHEJ DNA polymerase</fullName>
    </alternativeName>
</protein>
<evidence type="ECO:0000256" key="8">
    <source>
        <dbReference type="ARBA" id="ARBA00022741"/>
    </source>
</evidence>
<dbReference type="NCBIfam" id="TIGR02779">
    <property type="entry name" value="NHEJ_ligase_lig"/>
    <property type="match status" value="1"/>
</dbReference>
<comment type="cofactor">
    <cofactor evidence="1">
        <name>Mn(2+)</name>
        <dbReference type="ChEBI" id="CHEBI:29035"/>
    </cofactor>
</comment>
<evidence type="ECO:0000256" key="9">
    <source>
        <dbReference type="ARBA" id="ARBA00022763"/>
    </source>
</evidence>
<dbReference type="RefSeq" id="WP_188166286.1">
    <property type="nucleotide sequence ID" value="NZ_JACVVX010000007.1"/>
</dbReference>
<dbReference type="CDD" id="cd04862">
    <property type="entry name" value="PaeLigD_Pol_like"/>
    <property type="match status" value="1"/>
</dbReference>
<name>A0A8J6PYU2_9HYPH</name>
<evidence type="ECO:0000256" key="7">
    <source>
        <dbReference type="ARBA" id="ARBA00022723"/>
    </source>
</evidence>
<dbReference type="Pfam" id="PF01068">
    <property type="entry name" value="DNA_ligase_A_M"/>
    <property type="match status" value="1"/>
</dbReference>
<evidence type="ECO:0000256" key="12">
    <source>
        <dbReference type="ARBA" id="ARBA00022840"/>
    </source>
</evidence>
<dbReference type="Gene3D" id="2.40.50.140">
    <property type="entry name" value="Nucleic acid-binding proteins"/>
    <property type="match status" value="1"/>
</dbReference>
<dbReference type="GO" id="GO:0006281">
    <property type="term" value="P:DNA repair"/>
    <property type="evidence" value="ECO:0007669"/>
    <property type="project" value="UniProtKB-KW"/>
</dbReference>
<dbReference type="AlphaFoldDB" id="A0A8J6PYU2"/>
<dbReference type="InterPro" id="IPR052171">
    <property type="entry name" value="NHEJ_LigD"/>
</dbReference>
<dbReference type="Gene3D" id="3.30.1490.70">
    <property type="match status" value="1"/>
</dbReference>
<keyword evidence="24" id="KW-1185">Reference proteome</keyword>
<evidence type="ECO:0000256" key="21">
    <source>
        <dbReference type="SAM" id="MobiDB-lite"/>
    </source>
</evidence>
<evidence type="ECO:0000256" key="2">
    <source>
        <dbReference type="ARBA" id="ARBA00012727"/>
    </source>
</evidence>
<keyword evidence="11" id="KW-0269">Exonuclease</keyword>
<keyword evidence="7" id="KW-0479">Metal-binding</keyword>
<accession>A0A8J6PYU2</accession>
<dbReference type="InterPro" id="IPR012340">
    <property type="entry name" value="NA-bd_OB-fold"/>
</dbReference>
<dbReference type="GO" id="GO:0003910">
    <property type="term" value="F:DNA ligase (ATP) activity"/>
    <property type="evidence" value="ECO:0007669"/>
    <property type="project" value="UniProtKB-EC"/>
</dbReference>
<dbReference type="PROSITE" id="PS50160">
    <property type="entry name" value="DNA_LIGASE_A3"/>
    <property type="match status" value="1"/>
</dbReference>
<dbReference type="CDD" id="cd07906">
    <property type="entry name" value="Adenylation_DNA_ligase_LigD_LigC"/>
    <property type="match status" value="1"/>
</dbReference>
<feature type="domain" description="ATP-dependent DNA ligase family profile" evidence="22">
    <location>
        <begin position="341"/>
        <end position="478"/>
    </location>
</feature>
<sequence length="887" mass="97974">MASDKLSTYKQKRDFQKTQEPSGQAKLKSSNRRRFVIQKHDASRLHYDLRLELDGVFKSWAVTRGPSLDPHDKRLAVEVEDHPLDYGDFEGTIPKGQYGGGTVMLWDRGYWEPEGNRNPEQALSKGDFKFTLEGKRLRGSFVLVRMKHDRDGGKRTNWLLIKHQDDYSVEENGAVILEENATSVASGRTMQAIASGKGRKPKPFMTVSGDLQADAVWNSNHGLAADKRAAGTAKKKKTASASTSKSKLPDFVAPQLCETRQRPPAADGWIHEIKFDGYRIQMRIENGEVRLMTRKGLDWTAKYPAIAGSGAKLPDAIIDGEICALDENGAPDFAALQAALSEGKTDELVFFAFDLLFDGHKDLREQPLTKRKKRLEELLGDAGDDPRLRFVEHFETGGAAVLRSACRLSLEGIVSKLADAPYQSGRTETWVKSKCRAGHEVVIGAYATTNGKFRSLLVGANRGRHFVYVGRVGTGYGSSKVDVLMSKLRKLETTKSPFTGIGAPKKDPNVVWVKPELVAEIEFAGWTTDGLVRQAAFKGLREDKPAEEVVAEKPAAPSQAEPPDPEIDTDTPSAKTSRRQGGKENVMGVLISNPDKPLWPDALDDKPVTKVELAQYHEAVGHWLIDHIKGRPCSIIRAPDGIGGEQFFQRHAMPGTSNLIELVAVFGDKKPYLQIDRVEGLAAIAQIGGVELHPWNCQPGQPEVPGRLVFDLDPGPNVTFATVVEAAREMRDRLEELGLVSFCKTTGGKGLHVVTPLAVSKGKKLAWPEAKAFAHDVCLQMARDNPDRYLIKMAKNQRHGRIFLDYLRNDRMATAVAPLSPRARPGATVSMPLNWSQVKTDLDPTRFTIRTVPALLAKSTAWQDYCDGQRSLDQAMKRLAKSMKQVA</sequence>
<keyword evidence="15" id="KW-0233">DNA recombination</keyword>
<keyword evidence="6" id="KW-0540">Nuclease</keyword>
<dbReference type="Pfam" id="PF13298">
    <property type="entry name" value="LigD_N"/>
    <property type="match status" value="1"/>
</dbReference>
<evidence type="ECO:0000259" key="22">
    <source>
        <dbReference type="PROSITE" id="PS50160"/>
    </source>
</evidence>
<keyword evidence="18" id="KW-0511">Multifunctional enzyme</keyword>
<dbReference type="CDD" id="cd07971">
    <property type="entry name" value="OBF_DNA_ligase_LigD"/>
    <property type="match status" value="1"/>
</dbReference>
<dbReference type="InterPro" id="IPR012309">
    <property type="entry name" value="DNA_ligase_ATP-dep_C"/>
</dbReference>
<keyword evidence="16" id="KW-0234">DNA repair</keyword>
<proteinExistence type="predicted"/>
<evidence type="ECO:0000256" key="10">
    <source>
        <dbReference type="ARBA" id="ARBA00022801"/>
    </source>
</evidence>
<keyword evidence="3 23" id="KW-0436">Ligase</keyword>
<dbReference type="Pfam" id="PF04679">
    <property type="entry name" value="DNA_ligase_A_C"/>
    <property type="match status" value="1"/>
</dbReference>
<evidence type="ECO:0000256" key="6">
    <source>
        <dbReference type="ARBA" id="ARBA00022722"/>
    </source>
</evidence>
<dbReference type="NCBIfam" id="TIGR02778">
    <property type="entry name" value="ligD_pol"/>
    <property type="match status" value="1"/>
</dbReference>
<dbReference type="InterPro" id="IPR014143">
    <property type="entry name" value="NHEJ_ligase_prk"/>
</dbReference>
<evidence type="ECO:0000313" key="24">
    <source>
        <dbReference type="Proteomes" id="UP000643405"/>
    </source>
</evidence>
<dbReference type="Gene3D" id="3.30.470.30">
    <property type="entry name" value="DNA ligase/mRNA capping enzyme"/>
    <property type="match status" value="1"/>
</dbReference>
<keyword evidence="13" id="KW-0239">DNA-directed DNA polymerase</keyword>
<dbReference type="InterPro" id="IPR014146">
    <property type="entry name" value="LigD_ligase_dom"/>
</dbReference>
<dbReference type="NCBIfam" id="TIGR02777">
    <property type="entry name" value="LigD_PE_dom"/>
    <property type="match status" value="1"/>
</dbReference>
<dbReference type="EC" id="6.5.1.1" evidence="2"/>
<gene>
    <name evidence="23" type="primary">ligD</name>
    <name evidence="23" type="ORF">ICI42_19550</name>
</gene>
<dbReference type="SUPFAM" id="SSF56091">
    <property type="entry name" value="DNA ligase/mRNA capping enzyme, catalytic domain"/>
    <property type="match status" value="1"/>
</dbReference>
<comment type="catalytic activity">
    <reaction evidence="20">
        <text>ATP + (deoxyribonucleotide)n-3'-hydroxyl + 5'-phospho-(deoxyribonucleotide)m = (deoxyribonucleotide)n+m + AMP + diphosphate.</text>
        <dbReference type="EC" id="6.5.1.1"/>
    </reaction>
</comment>
<dbReference type="PANTHER" id="PTHR42705">
    <property type="entry name" value="BIFUNCTIONAL NON-HOMOLOGOUS END JOINING PROTEIN LIGD"/>
    <property type="match status" value="1"/>
</dbReference>
<keyword evidence="17" id="KW-0464">Manganese</keyword>
<dbReference type="GO" id="GO:0003677">
    <property type="term" value="F:DNA binding"/>
    <property type="evidence" value="ECO:0007669"/>
    <property type="project" value="UniProtKB-KW"/>
</dbReference>
<dbReference type="InterPro" id="IPR012310">
    <property type="entry name" value="DNA_ligase_ATP-dep_cent"/>
</dbReference>
<evidence type="ECO:0000256" key="4">
    <source>
        <dbReference type="ARBA" id="ARBA00022679"/>
    </source>
</evidence>
<organism evidence="23 24">
    <name type="scientific">Oryzicola mucosus</name>
    <dbReference type="NCBI Taxonomy" id="2767425"/>
    <lineage>
        <taxon>Bacteria</taxon>
        <taxon>Pseudomonadati</taxon>
        <taxon>Pseudomonadota</taxon>
        <taxon>Alphaproteobacteria</taxon>
        <taxon>Hyphomicrobiales</taxon>
        <taxon>Phyllobacteriaceae</taxon>
        <taxon>Oryzicola</taxon>
    </lineage>
</organism>
<dbReference type="GO" id="GO:0005524">
    <property type="term" value="F:ATP binding"/>
    <property type="evidence" value="ECO:0007669"/>
    <property type="project" value="UniProtKB-KW"/>
</dbReference>
<evidence type="ECO:0000256" key="5">
    <source>
        <dbReference type="ARBA" id="ARBA00022695"/>
    </source>
</evidence>
<dbReference type="PANTHER" id="PTHR42705:SF2">
    <property type="entry name" value="BIFUNCTIONAL NON-HOMOLOGOUS END JOINING PROTEIN LIGD"/>
    <property type="match status" value="1"/>
</dbReference>
<evidence type="ECO:0000313" key="23">
    <source>
        <dbReference type="EMBL" id="MBD0416852.1"/>
    </source>
</evidence>
<keyword evidence="8" id="KW-0547">Nucleotide-binding</keyword>
<evidence type="ECO:0000256" key="16">
    <source>
        <dbReference type="ARBA" id="ARBA00023204"/>
    </source>
</evidence>
<dbReference type="Gene3D" id="3.90.920.10">
    <property type="entry name" value="DNA primase, PRIM domain"/>
    <property type="match status" value="1"/>
</dbReference>
<keyword evidence="12" id="KW-0067">ATP-binding</keyword>
<dbReference type="GO" id="GO:0003887">
    <property type="term" value="F:DNA-directed DNA polymerase activity"/>
    <property type="evidence" value="ECO:0007669"/>
    <property type="project" value="UniProtKB-KW"/>
</dbReference>
<evidence type="ECO:0000256" key="3">
    <source>
        <dbReference type="ARBA" id="ARBA00022598"/>
    </source>
</evidence>
<keyword evidence="9" id="KW-0227">DNA damage</keyword>
<dbReference type="GO" id="GO:0006310">
    <property type="term" value="P:DNA recombination"/>
    <property type="evidence" value="ECO:0007669"/>
    <property type="project" value="UniProtKB-KW"/>
</dbReference>
<feature type="region of interest" description="Disordered" evidence="21">
    <location>
        <begin position="1"/>
        <end position="32"/>
    </location>
</feature>
<feature type="region of interest" description="Disordered" evidence="21">
    <location>
        <begin position="543"/>
        <end position="586"/>
    </location>
</feature>
<keyword evidence="14" id="KW-0238">DNA-binding</keyword>
<feature type="region of interest" description="Disordered" evidence="21">
    <location>
        <begin position="227"/>
        <end position="246"/>
    </location>
</feature>
<keyword evidence="10" id="KW-0378">Hydrolase</keyword>
<comment type="caution">
    <text evidence="23">The sequence shown here is derived from an EMBL/GenBank/DDBJ whole genome shotgun (WGS) entry which is preliminary data.</text>
</comment>
<dbReference type="SUPFAM" id="SSF50249">
    <property type="entry name" value="Nucleic acid-binding proteins"/>
    <property type="match status" value="1"/>
</dbReference>
<dbReference type="Pfam" id="PF21686">
    <property type="entry name" value="LigD_Prim-Pol"/>
    <property type="match status" value="1"/>
</dbReference>